<evidence type="ECO:0000259" key="5">
    <source>
        <dbReference type="PROSITE" id="PS50893"/>
    </source>
</evidence>
<dbReference type="Gene3D" id="3.40.50.300">
    <property type="entry name" value="P-loop containing nucleotide triphosphate hydrolases"/>
    <property type="match status" value="1"/>
</dbReference>
<evidence type="ECO:0000256" key="1">
    <source>
        <dbReference type="ARBA" id="ARBA00005417"/>
    </source>
</evidence>
<evidence type="ECO:0000256" key="4">
    <source>
        <dbReference type="ARBA" id="ARBA00022840"/>
    </source>
</evidence>
<sequence>MDTLVRVTDLSRRFGSQQALSDVNFCLDTGEVLGLLGPNGAGKTTCLRMLSGMLAPTHGRIEIKGIDLSRHPLKAKRLLGYLPERPPLHSELRVDEYLHFCARLHRLPRRHIPEAVAEAKRRCGLDDCGHRLIAKLSKGFRQRLGIAQAILHRPKLLILDEPTEGLDPFQMRELRTLIRNLAQECGVILSSHLLAEVQAVCDRAIIMHQGRIQFDASLYSPPGSNQWRVRLTPTSDASTLLILPHVLSAEAIGGDRYRIALDALGNPSDLSRSIVMAGLGLLEFVPEHSDLERVFFDLIGVEERT</sequence>
<keyword evidence="2" id="KW-0813">Transport</keyword>
<dbReference type="PANTHER" id="PTHR43335:SF4">
    <property type="entry name" value="ABC TRANSPORTER, ATP-BINDING PROTEIN"/>
    <property type="match status" value="1"/>
</dbReference>
<comment type="similarity">
    <text evidence="1">Belongs to the ABC transporter superfamily.</text>
</comment>
<dbReference type="PANTHER" id="PTHR43335">
    <property type="entry name" value="ABC TRANSPORTER, ATP-BINDING PROTEIN"/>
    <property type="match status" value="1"/>
</dbReference>
<keyword evidence="3" id="KW-0547">Nucleotide-binding</keyword>
<dbReference type="InterPro" id="IPR003439">
    <property type="entry name" value="ABC_transporter-like_ATP-bd"/>
</dbReference>
<dbReference type="GO" id="GO:0005524">
    <property type="term" value="F:ATP binding"/>
    <property type="evidence" value="ECO:0007669"/>
    <property type="project" value="UniProtKB-KW"/>
</dbReference>
<dbReference type="EC" id="3.6.3.25" evidence="6"/>
<dbReference type="OrthoDB" id="9805029at2"/>
<dbReference type="CDD" id="cd03230">
    <property type="entry name" value="ABC_DR_subfamily_A"/>
    <property type="match status" value="1"/>
</dbReference>
<dbReference type="Pfam" id="PF00005">
    <property type="entry name" value="ABC_tran"/>
    <property type="match status" value="1"/>
</dbReference>
<evidence type="ECO:0000256" key="2">
    <source>
        <dbReference type="ARBA" id="ARBA00022448"/>
    </source>
</evidence>
<proteinExistence type="inferred from homology"/>
<dbReference type="InterPro" id="IPR003593">
    <property type="entry name" value="AAA+_ATPase"/>
</dbReference>
<dbReference type="InterPro" id="IPR027417">
    <property type="entry name" value="P-loop_NTPase"/>
</dbReference>
<feature type="domain" description="ABC transporter" evidence="5">
    <location>
        <begin position="5"/>
        <end position="234"/>
    </location>
</feature>
<evidence type="ECO:0000256" key="3">
    <source>
        <dbReference type="ARBA" id="ARBA00022741"/>
    </source>
</evidence>
<keyword evidence="7" id="KW-1185">Reference proteome</keyword>
<organism evidence="6 7">
    <name type="scientific">Thiorhodococcus drewsii AZ1</name>
    <dbReference type="NCBI Taxonomy" id="765913"/>
    <lineage>
        <taxon>Bacteria</taxon>
        <taxon>Pseudomonadati</taxon>
        <taxon>Pseudomonadota</taxon>
        <taxon>Gammaproteobacteria</taxon>
        <taxon>Chromatiales</taxon>
        <taxon>Chromatiaceae</taxon>
        <taxon>Thiorhodococcus</taxon>
    </lineage>
</organism>
<dbReference type="AlphaFoldDB" id="G2E1H4"/>
<accession>G2E1H4</accession>
<dbReference type="EMBL" id="AFWT01000013">
    <property type="protein sequence ID" value="EGV31271.1"/>
    <property type="molecule type" value="Genomic_DNA"/>
</dbReference>
<keyword evidence="4" id="KW-0067">ATP-binding</keyword>
<gene>
    <name evidence="6" type="ORF">ThidrDRAFT_2137</name>
</gene>
<keyword evidence="6" id="KW-0378">Hydrolase</keyword>
<dbReference type="PROSITE" id="PS50893">
    <property type="entry name" value="ABC_TRANSPORTER_2"/>
    <property type="match status" value="1"/>
</dbReference>
<reference evidence="6 7" key="1">
    <citation type="submission" date="2011-06" db="EMBL/GenBank/DDBJ databases">
        <title>The draft genome of Thiorhodococcus drewsii AZ1.</title>
        <authorList>
            <consortium name="US DOE Joint Genome Institute (JGI-PGF)"/>
            <person name="Lucas S."/>
            <person name="Han J."/>
            <person name="Lapidus A."/>
            <person name="Cheng J.-F."/>
            <person name="Goodwin L."/>
            <person name="Pitluck S."/>
            <person name="Peters L."/>
            <person name="Land M.L."/>
            <person name="Hauser L."/>
            <person name="Vogl K."/>
            <person name="Liu Z."/>
            <person name="Imhoff J."/>
            <person name="Thiel V."/>
            <person name="Frigaard N.-U."/>
            <person name="Bryant D.A."/>
            <person name="Woyke T.J."/>
        </authorList>
    </citation>
    <scope>NUCLEOTIDE SEQUENCE [LARGE SCALE GENOMIC DNA]</scope>
    <source>
        <strain evidence="6 7">AZ1</strain>
    </source>
</reference>
<dbReference type="eggNOG" id="COG1131">
    <property type="taxonomic scope" value="Bacteria"/>
</dbReference>
<comment type="caution">
    <text evidence="6">The sequence shown here is derived from an EMBL/GenBank/DDBJ whole genome shotgun (WGS) entry which is preliminary data.</text>
</comment>
<evidence type="ECO:0000313" key="7">
    <source>
        <dbReference type="Proteomes" id="UP000004200"/>
    </source>
</evidence>
<name>G2E1H4_9GAMM</name>
<evidence type="ECO:0000313" key="6">
    <source>
        <dbReference type="EMBL" id="EGV31271.1"/>
    </source>
</evidence>
<dbReference type="STRING" id="765913.ThidrDRAFT_2137"/>
<protein>
    <submittedName>
        <fullName evidence="6">Sulfate-transporting ATPase</fullName>
        <ecNumber evidence="6">3.6.3.25</ecNumber>
    </submittedName>
</protein>
<dbReference type="GO" id="GO:0016887">
    <property type="term" value="F:ATP hydrolysis activity"/>
    <property type="evidence" value="ECO:0007669"/>
    <property type="project" value="InterPro"/>
</dbReference>
<dbReference type="SUPFAM" id="SSF52540">
    <property type="entry name" value="P-loop containing nucleoside triphosphate hydrolases"/>
    <property type="match status" value="1"/>
</dbReference>
<dbReference type="Proteomes" id="UP000004200">
    <property type="component" value="Unassembled WGS sequence"/>
</dbReference>
<dbReference type="SMART" id="SM00382">
    <property type="entry name" value="AAA"/>
    <property type="match status" value="1"/>
</dbReference>